<keyword evidence="1" id="KW-0560">Oxidoreductase</keyword>
<dbReference type="RefSeq" id="WP_078349113.1">
    <property type="nucleotide sequence ID" value="NZ_MBTF01000023.1"/>
</dbReference>
<accession>A0A1S9PCV0</accession>
<dbReference type="Proteomes" id="UP000189739">
    <property type="component" value="Unassembled WGS sequence"/>
</dbReference>
<dbReference type="GO" id="GO:0016491">
    <property type="term" value="F:oxidoreductase activity"/>
    <property type="evidence" value="ECO:0007669"/>
    <property type="project" value="UniProtKB-KW"/>
</dbReference>
<dbReference type="AlphaFoldDB" id="A0A1S9PCV0"/>
<dbReference type="InterPro" id="IPR036291">
    <property type="entry name" value="NAD(P)-bd_dom_sf"/>
</dbReference>
<dbReference type="PANTHER" id="PTHR14239:SF10">
    <property type="entry name" value="REDUCTASE"/>
    <property type="match status" value="1"/>
</dbReference>
<dbReference type="SUPFAM" id="SSF51735">
    <property type="entry name" value="NAD(P)-binding Rossmann-fold domains"/>
    <property type="match status" value="1"/>
</dbReference>
<name>A0A1S9PCV0_9SPHI</name>
<keyword evidence="4" id="KW-1185">Reference proteome</keyword>
<dbReference type="EMBL" id="MBTF01000023">
    <property type="protein sequence ID" value="OOQ58418.1"/>
    <property type="molecule type" value="Genomic_DNA"/>
</dbReference>
<protein>
    <recommendedName>
        <fullName evidence="2">Pyrroline-5-carboxylate reductase catalytic N-terminal domain-containing protein</fullName>
    </recommendedName>
</protein>
<dbReference type="InterPro" id="IPR051267">
    <property type="entry name" value="STEAP_metalloreductase"/>
</dbReference>
<dbReference type="Pfam" id="PF03807">
    <property type="entry name" value="F420_oxidored"/>
    <property type="match status" value="1"/>
</dbReference>
<reference evidence="3 4" key="1">
    <citation type="submission" date="2016-07" db="EMBL/GenBank/DDBJ databases">
        <title>Genomic analysis of zinc-resistant bacterium Mucilaginibacter pedocola TBZ30.</title>
        <authorList>
            <person name="Huang J."/>
            <person name="Tang J."/>
        </authorList>
    </citation>
    <scope>NUCLEOTIDE SEQUENCE [LARGE SCALE GENOMIC DNA]</scope>
    <source>
        <strain evidence="3 4">TBZ30</strain>
    </source>
</reference>
<evidence type="ECO:0000259" key="2">
    <source>
        <dbReference type="Pfam" id="PF03807"/>
    </source>
</evidence>
<proteinExistence type="predicted"/>
<dbReference type="Gene3D" id="3.40.50.720">
    <property type="entry name" value="NAD(P)-binding Rossmann-like Domain"/>
    <property type="match status" value="1"/>
</dbReference>
<dbReference type="PANTHER" id="PTHR14239">
    <property type="entry name" value="DUDULIN-RELATED"/>
    <property type="match status" value="1"/>
</dbReference>
<evidence type="ECO:0000313" key="3">
    <source>
        <dbReference type="EMBL" id="OOQ58418.1"/>
    </source>
</evidence>
<feature type="domain" description="Pyrroline-5-carboxylate reductase catalytic N-terminal" evidence="2">
    <location>
        <begin position="2"/>
        <end position="93"/>
    </location>
</feature>
<evidence type="ECO:0000313" key="4">
    <source>
        <dbReference type="Proteomes" id="UP000189739"/>
    </source>
</evidence>
<dbReference type="InterPro" id="IPR028939">
    <property type="entry name" value="P5C_Rdtase_cat_N"/>
</dbReference>
<sequence>MKIGFIGAGHIGKALAKKFVNAGFPVIISNSRGPESLQPLVNELGGLATAGTSEDAATADLVVLTVLWDQIPGALAKVKDQLAGKIVIDTTNNMNSGAADKPTSAAISELIPGAKVVKAFNTLIAATLDTDPVVDNGKRVIFYSGNHPSAKETVGNIITQFGFAGVDLGSLDQGSPITEFGKALSVLNLVSYPN</sequence>
<dbReference type="STRING" id="1792845.BC343_06975"/>
<dbReference type="OrthoDB" id="9786864at2"/>
<comment type="caution">
    <text evidence="3">The sequence shown here is derived from an EMBL/GenBank/DDBJ whole genome shotgun (WGS) entry which is preliminary data.</text>
</comment>
<organism evidence="3 4">
    <name type="scientific">Mucilaginibacter pedocola</name>
    <dbReference type="NCBI Taxonomy" id="1792845"/>
    <lineage>
        <taxon>Bacteria</taxon>
        <taxon>Pseudomonadati</taxon>
        <taxon>Bacteroidota</taxon>
        <taxon>Sphingobacteriia</taxon>
        <taxon>Sphingobacteriales</taxon>
        <taxon>Sphingobacteriaceae</taxon>
        <taxon>Mucilaginibacter</taxon>
    </lineage>
</organism>
<evidence type="ECO:0000256" key="1">
    <source>
        <dbReference type="ARBA" id="ARBA00023002"/>
    </source>
</evidence>
<gene>
    <name evidence="3" type="ORF">BC343_06975</name>
</gene>